<evidence type="ECO:0000256" key="1">
    <source>
        <dbReference type="SAM" id="Phobius"/>
    </source>
</evidence>
<sequence>MKLYIASLAAGLLVGIVYSLINVRSPAPPVVALIGLFGILLGEQVVPVARHLMRGDGLRAAIGLADCSDHVLGQLPGRNASSPPETPPKS</sequence>
<reference evidence="2 3" key="1">
    <citation type="submission" date="2020-08" db="EMBL/GenBank/DDBJ databases">
        <title>Genomic Encyclopedia of Type Strains, Phase IV (KMG-IV): sequencing the most valuable type-strain genomes for metagenomic binning, comparative biology and taxonomic classification.</title>
        <authorList>
            <person name="Goeker M."/>
        </authorList>
    </citation>
    <scope>NUCLEOTIDE SEQUENCE [LARGE SCALE GENOMIC DNA]</scope>
    <source>
        <strain evidence="2 3">DSM 5895</strain>
    </source>
</reference>
<gene>
    <name evidence="2" type="ORF">FHS55_000478</name>
</gene>
<dbReference type="NCBIfam" id="TIGR03510">
    <property type="entry name" value="XapX"/>
    <property type="match status" value="1"/>
</dbReference>
<dbReference type="AlphaFoldDB" id="A0A839Z2K3"/>
<keyword evidence="1" id="KW-1133">Transmembrane helix</keyword>
<dbReference type="InterPro" id="IPR020017">
    <property type="entry name" value="XapX_domain"/>
</dbReference>
<protein>
    <submittedName>
        <fullName evidence="2">XapX domain-containing protein</fullName>
    </submittedName>
</protein>
<feature type="transmembrane region" description="Helical" evidence="1">
    <location>
        <begin position="29"/>
        <end position="49"/>
    </location>
</feature>
<keyword evidence="3" id="KW-1185">Reference proteome</keyword>
<keyword evidence="1" id="KW-0812">Transmembrane</keyword>
<dbReference type="InterPro" id="IPR009872">
    <property type="entry name" value="DUF1427"/>
</dbReference>
<name>A0A839Z2K3_9HYPH</name>
<dbReference type="Pfam" id="PF07235">
    <property type="entry name" value="DUF1427"/>
    <property type="match status" value="1"/>
</dbReference>
<proteinExistence type="predicted"/>
<accession>A0A839Z2K3</accession>
<evidence type="ECO:0000313" key="2">
    <source>
        <dbReference type="EMBL" id="MBB3769892.1"/>
    </source>
</evidence>
<keyword evidence="1" id="KW-0472">Membrane</keyword>
<dbReference type="Proteomes" id="UP000533469">
    <property type="component" value="Unassembled WGS sequence"/>
</dbReference>
<comment type="caution">
    <text evidence="2">The sequence shown here is derived from an EMBL/GenBank/DDBJ whole genome shotgun (WGS) entry which is preliminary data.</text>
</comment>
<organism evidence="2 3">
    <name type="scientific">Ancylobacter tetraedralis</name>
    <dbReference type="NCBI Taxonomy" id="217068"/>
    <lineage>
        <taxon>Bacteria</taxon>
        <taxon>Pseudomonadati</taxon>
        <taxon>Pseudomonadota</taxon>
        <taxon>Alphaproteobacteria</taxon>
        <taxon>Hyphomicrobiales</taxon>
        <taxon>Xanthobacteraceae</taxon>
        <taxon>Ancylobacter</taxon>
    </lineage>
</organism>
<dbReference type="RefSeq" id="WP_183188071.1">
    <property type="nucleotide sequence ID" value="NZ_JACICD010000001.1"/>
</dbReference>
<dbReference type="EMBL" id="JACICD010000001">
    <property type="protein sequence ID" value="MBB3769892.1"/>
    <property type="molecule type" value="Genomic_DNA"/>
</dbReference>
<evidence type="ECO:0000313" key="3">
    <source>
        <dbReference type="Proteomes" id="UP000533469"/>
    </source>
</evidence>